<evidence type="ECO:0000313" key="1">
    <source>
        <dbReference type="EMBL" id="GGZ56012.1"/>
    </source>
</evidence>
<dbReference type="RefSeq" id="WP_189446957.1">
    <property type="nucleotide sequence ID" value="NZ_BMXY01000001.1"/>
</dbReference>
<dbReference type="EMBL" id="BMXY01000001">
    <property type="protein sequence ID" value="GGZ56012.1"/>
    <property type="molecule type" value="Genomic_DNA"/>
</dbReference>
<dbReference type="Proteomes" id="UP000643403">
    <property type="component" value="Unassembled WGS sequence"/>
</dbReference>
<gene>
    <name evidence="1" type="ORF">GCM10008101_06770</name>
</gene>
<comment type="caution">
    <text evidence="1">The sequence shown here is derived from an EMBL/GenBank/DDBJ whole genome shotgun (WGS) entry which is preliminary data.</text>
</comment>
<accession>A0ABQ3BVF4</accession>
<keyword evidence="2" id="KW-1185">Reference proteome</keyword>
<reference evidence="2" key="1">
    <citation type="journal article" date="2019" name="Int. J. Syst. Evol. Microbiol.">
        <title>The Global Catalogue of Microorganisms (GCM) 10K type strain sequencing project: providing services to taxonomists for standard genome sequencing and annotation.</title>
        <authorList>
            <consortium name="The Broad Institute Genomics Platform"/>
            <consortium name="The Broad Institute Genome Sequencing Center for Infectious Disease"/>
            <person name="Wu L."/>
            <person name="Ma J."/>
        </authorList>
    </citation>
    <scope>NUCLEOTIDE SEQUENCE [LARGE SCALE GENOMIC DNA]</scope>
    <source>
        <strain evidence="2">KCTC 22558</strain>
    </source>
</reference>
<organism evidence="1 2">
    <name type="scientific">Cognatilysobacter xinjiangensis</name>
    <dbReference type="NCBI Taxonomy" id="546892"/>
    <lineage>
        <taxon>Bacteria</taxon>
        <taxon>Pseudomonadati</taxon>
        <taxon>Pseudomonadota</taxon>
        <taxon>Gammaproteobacteria</taxon>
        <taxon>Lysobacterales</taxon>
        <taxon>Lysobacteraceae</taxon>
        <taxon>Cognatilysobacter</taxon>
    </lineage>
</organism>
<evidence type="ECO:0000313" key="2">
    <source>
        <dbReference type="Proteomes" id="UP000643403"/>
    </source>
</evidence>
<sequence>MSAQILRFPARQQPDVERQRKLALEAREDRLLRRLEEMIAAVMRGEHQDTESDDVDARLARAIANAIERAPRKQ</sequence>
<protein>
    <submittedName>
        <fullName evidence="1">Uncharacterized protein</fullName>
    </submittedName>
</protein>
<name>A0ABQ3BVF4_9GAMM</name>
<proteinExistence type="predicted"/>